<evidence type="ECO:0000313" key="1">
    <source>
        <dbReference type="EMBL" id="MBJ6125426.1"/>
    </source>
</evidence>
<accession>A0ABS0XZE0</accession>
<protein>
    <submittedName>
        <fullName evidence="1">Uncharacterized protein</fullName>
    </submittedName>
</protein>
<evidence type="ECO:0000313" key="2">
    <source>
        <dbReference type="Proteomes" id="UP000620670"/>
    </source>
</evidence>
<proteinExistence type="predicted"/>
<dbReference type="RefSeq" id="WP_199048270.1">
    <property type="nucleotide sequence ID" value="NZ_JAELXT010000006.1"/>
</dbReference>
<reference evidence="2" key="1">
    <citation type="submission" date="2020-12" db="EMBL/GenBank/DDBJ databases">
        <title>Hymenobacter sp.</title>
        <authorList>
            <person name="Kim M.K."/>
        </authorList>
    </citation>
    <scope>NUCLEOTIDE SEQUENCE [LARGE SCALE GENOMIC DNA]</scope>
    <source>
        <strain evidence="2">BT325</strain>
    </source>
</reference>
<keyword evidence="2" id="KW-1185">Reference proteome</keyword>
<gene>
    <name evidence="1" type="ORF">JAO75_08375</name>
</gene>
<sequence>MLNAEQVKDDSWREELNHKYGWMAGRHGLSFEHGGGWRFLIGDLLQRIGATLSDEEKLDFQVTQIKEKFGTLRCYVFNGNDRIHALVDAAESASEITCDVCAGRGRLRNSGWISVRCDEHVDYRG</sequence>
<organism evidence="1 2">
    <name type="scientific">Microvirga splendida</name>
    <dbReference type="NCBI Taxonomy" id="2795727"/>
    <lineage>
        <taxon>Bacteria</taxon>
        <taxon>Pseudomonadati</taxon>
        <taxon>Pseudomonadota</taxon>
        <taxon>Alphaproteobacteria</taxon>
        <taxon>Hyphomicrobiales</taxon>
        <taxon>Methylobacteriaceae</taxon>
        <taxon>Microvirga</taxon>
    </lineage>
</organism>
<dbReference type="Proteomes" id="UP000620670">
    <property type="component" value="Unassembled WGS sequence"/>
</dbReference>
<comment type="caution">
    <text evidence="1">The sequence shown here is derived from an EMBL/GenBank/DDBJ whole genome shotgun (WGS) entry which is preliminary data.</text>
</comment>
<name>A0ABS0XZE0_9HYPH</name>
<dbReference type="EMBL" id="JAELXT010000006">
    <property type="protein sequence ID" value="MBJ6125426.1"/>
    <property type="molecule type" value="Genomic_DNA"/>
</dbReference>